<comment type="caution">
    <text evidence="2">The sequence shown here is derived from an EMBL/GenBank/DDBJ whole genome shotgun (WGS) entry which is preliminary data.</text>
</comment>
<protein>
    <submittedName>
        <fullName evidence="2">Transposase</fullName>
    </submittedName>
</protein>
<feature type="domain" description="DUF4158" evidence="1">
    <location>
        <begin position="13"/>
        <end position="176"/>
    </location>
</feature>
<sequence>MSDTRKNERRLHILSQNEVRELYERPVFSHANREDYFSLDPHTATIVAELNKPETRIYFILLLGYFRAKPVIQKFNLNEVAEDAEYVRKTYFPDEKPIWVNMSKSTRFKLVNKALDTLNFELLTEAHHTALITHLKDVATICTDPRYIFDEILAFLGQKRIALPGYTSLQELVTEALVAEQQRIEAILSQQMSEATTDRLKQIISTQGLLNSLSAYKGSARDFSPSELDRELETHQTIKSIYPELKSLIGSLELSQGNIAYYALIIKHTSVYKVRRYSHWQGLLYLTCYLYFRYWETNDKLVTAFCYLIRKYNEAAKVFAKQKIAEELELVREKLKYAGDILHYFVDEKISNSAKFGEIHQQAFKLIAKEEINAISKHLGKSDFDLVGYEWAYIDKQSRKIANSLRKLFIAIDIECGADQENLSAQIMLSKQEIAEKRKIITCHQDMIKKSDSRYLLIEGEIQTKRFEFYLYQKISVQLDRGKAYITESEKNKRLEDDLIPVKDWENDLSSE</sequence>
<dbReference type="Pfam" id="PF13700">
    <property type="entry name" value="DUF4158"/>
    <property type="match status" value="1"/>
</dbReference>
<accession>A0A2D0IW27</accession>
<evidence type="ECO:0000313" key="3">
    <source>
        <dbReference type="Proteomes" id="UP000225833"/>
    </source>
</evidence>
<reference evidence="2 3" key="1">
    <citation type="journal article" date="2017" name="Nat. Microbiol.">
        <title>Natural product diversity associated with the nematode symbionts Photorhabdus and Xenorhabdus.</title>
        <authorList>
            <person name="Tobias N.J."/>
            <person name="Wolff H."/>
            <person name="Djahanschiri B."/>
            <person name="Grundmann F."/>
            <person name="Kronenwerth M."/>
            <person name="Shi Y.M."/>
            <person name="Simonyi S."/>
            <person name="Grun P."/>
            <person name="Shapiro-Ilan D."/>
            <person name="Pidot S.J."/>
            <person name="Stinear T.P."/>
            <person name="Ebersberger I."/>
            <person name="Bode H.B."/>
        </authorList>
    </citation>
    <scope>NUCLEOTIDE SEQUENCE [LARGE SCALE GENOMIC DNA]</scope>
    <source>
        <strain evidence="2 3">DSM 16342</strain>
    </source>
</reference>
<dbReference type="Proteomes" id="UP000225833">
    <property type="component" value="Unassembled WGS sequence"/>
</dbReference>
<evidence type="ECO:0000313" key="2">
    <source>
        <dbReference type="EMBL" id="PHM26100.1"/>
    </source>
</evidence>
<dbReference type="InterPro" id="IPR025296">
    <property type="entry name" value="DUF4158"/>
</dbReference>
<dbReference type="RefSeq" id="WP_244589957.1">
    <property type="nucleotide sequence ID" value="NZ_CAWNNJ010000068.1"/>
</dbReference>
<gene>
    <name evidence="2" type="ORF">Xbud_02746</name>
</gene>
<proteinExistence type="predicted"/>
<name>A0A2D0IW27_XENBU</name>
<evidence type="ECO:0000259" key="1">
    <source>
        <dbReference type="Pfam" id="PF13700"/>
    </source>
</evidence>
<organism evidence="2 3">
    <name type="scientific">Xenorhabdus budapestensis</name>
    <dbReference type="NCBI Taxonomy" id="290110"/>
    <lineage>
        <taxon>Bacteria</taxon>
        <taxon>Pseudomonadati</taxon>
        <taxon>Pseudomonadota</taxon>
        <taxon>Gammaproteobacteria</taxon>
        <taxon>Enterobacterales</taxon>
        <taxon>Morganellaceae</taxon>
        <taxon>Xenorhabdus</taxon>
    </lineage>
</organism>
<dbReference type="AlphaFoldDB" id="A0A2D0IW27"/>
<dbReference type="EMBL" id="NIBS01000016">
    <property type="protein sequence ID" value="PHM26100.1"/>
    <property type="molecule type" value="Genomic_DNA"/>
</dbReference>